<dbReference type="EMBL" id="JAVHJS010000014">
    <property type="protein sequence ID" value="KAK2836282.1"/>
    <property type="molecule type" value="Genomic_DNA"/>
</dbReference>
<dbReference type="AlphaFoldDB" id="A0AA88MEM7"/>
<dbReference type="InterPro" id="IPR003574">
    <property type="entry name" value="IL-6-like"/>
</dbReference>
<evidence type="ECO:0000256" key="2">
    <source>
        <dbReference type="ARBA" id="ARBA00019464"/>
    </source>
</evidence>
<dbReference type="GO" id="GO:0006955">
    <property type="term" value="P:immune response"/>
    <property type="evidence" value="ECO:0007669"/>
    <property type="project" value="InterPro"/>
</dbReference>
<name>A0AA88MEM7_TACVA</name>
<keyword evidence="6" id="KW-1185">Reference proteome</keyword>
<gene>
    <name evidence="5" type="ORF">Q7C36_014151</name>
</gene>
<proteinExistence type="inferred from homology"/>
<evidence type="ECO:0000313" key="6">
    <source>
        <dbReference type="Proteomes" id="UP001187315"/>
    </source>
</evidence>
<sequence>MDIYETSGSELQNEAHAPDQKWVDVAKQLRNEVKNARDEQFHRAIGGTQNTTIYAYKGIKMPILNNSDGCLRSDFNAQKCLRLIYTGLRVYQVNMPHLEQESQFITNVVNIKAGTYRLLHLIKETVKVNDEKVPQVDLSEFTDTAWNQNIIAHSILHSFTDFMTEASRAINYMKNKKLMRHLKEDKKEDKWISKHQQ</sequence>
<protein>
    <recommendedName>
        <fullName evidence="2">Interleukin-6</fullName>
    </recommendedName>
</protein>
<evidence type="ECO:0000313" key="5">
    <source>
        <dbReference type="EMBL" id="KAK2836282.1"/>
    </source>
</evidence>
<dbReference type="InterPro" id="IPR030474">
    <property type="entry name" value="IL-6/GCSF/MGF"/>
</dbReference>
<reference evidence="5" key="1">
    <citation type="submission" date="2023-08" db="EMBL/GenBank/DDBJ databases">
        <title>Pelteobagrus vachellii genome.</title>
        <authorList>
            <person name="Liu H."/>
        </authorList>
    </citation>
    <scope>NUCLEOTIDE SEQUENCE</scope>
    <source>
        <strain evidence="5">PRFRI_2022a</strain>
        <tissue evidence="5">Muscle</tissue>
    </source>
</reference>
<dbReference type="InterPro" id="IPR009079">
    <property type="entry name" value="4_helix_cytokine-like_core"/>
</dbReference>
<dbReference type="GO" id="GO:0005138">
    <property type="term" value="F:interleukin-6 receptor binding"/>
    <property type="evidence" value="ECO:0007669"/>
    <property type="project" value="InterPro"/>
</dbReference>
<comment type="similarity">
    <text evidence="1">Belongs to the IL-6 superfamily.</text>
</comment>
<dbReference type="GO" id="GO:0030154">
    <property type="term" value="P:cell differentiation"/>
    <property type="evidence" value="ECO:0007669"/>
    <property type="project" value="InterPro"/>
</dbReference>
<evidence type="ECO:0000256" key="4">
    <source>
        <dbReference type="ARBA" id="ARBA00023441"/>
    </source>
</evidence>
<dbReference type="PRINTS" id="PR00433">
    <property type="entry name" value="IL6GCSFMGF"/>
</dbReference>
<comment type="caution">
    <text evidence="5">The sequence shown here is derived from an EMBL/GenBank/DDBJ whole genome shotgun (WGS) entry which is preliminary data.</text>
</comment>
<dbReference type="PANTHER" id="PTHR48494">
    <property type="entry name" value="INTERLEUKIN-6"/>
    <property type="match status" value="1"/>
</dbReference>
<dbReference type="Gene3D" id="1.20.1250.10">
    <property type="match status" value="1"/>
</dbReference>
<dbReference type="GO" id="GO:0006953">
    <property type="term" value="P:acute-phase response"/>
    <property type="evidence" value="ECO:0007669"/>
    <property type="project" value="UniProtKB-KW"/>
</dbReference>
<organism evidence="5 6">
    <name type="scientific">Tachysurus vachellii</name>
    <name type="common">Darkbarbel catfish</name>
    <name type="synonym">Pelteobagrus vachellii</name>
    <dbReference type="NCBI Taxonomy" id="175792"/>
    <lineage>
        <taxon>Eukaryota</taxon>
        <taxon>Metazoa</taxon>
        <taxon>Chordata</taxon>
        <taxon>Craniata</taxon>
        <taxon>Vertebrata</taxon>
        <taxon>Euteleostomi</taxon>
        <taxon>Actinopterygii</taxon>
        <taxon>Neopterygii</taxon>
        <taxon>Teleostei</taxon>
        <taxon>Ostariophysi</taxon>
        <taxon>Siluriformes</taxon>
        <taxon>Bagridae</taxon>
        <taxon>Tachysurus</taxon>
    </lineage>
</organism>
<evidence type="ECO:0000256" key="1">
    <source>
        <dbReference type="ARBA" id="ARBA00007432"/>
    </source>
</evidence>
<accession>A0AA88MEM7</accession>
<dbReference type="SUPFAM" id="SSF47266">
    <property type="entry name" value="4-helical cytokines"/>
    <property type="match status" value="1"/>
</dbReference>
<dbReference type="PRINTS" id="PR00434">
    <property type="entry name" value="INTERLEUKIN6"/>
</dbReference>
<keyword evidence="3" id="KW-0011">Acute phase</keyword>
<dbReference type="GO" id="GO:0005125">
    <property type="term" value="F:cytokine activity"/>
    <property type="evidence" value="ECO:0007669"/>
    <property type="project" value="InterPro"/>
</dbReference>
<dbReference type="Pfam" id="PF00489">
    <property type="entry name" value="IL6"/>
    <property type="match status" value="1"/>
</dbReference>
<dbReference type="GO" id="GO:0005615">
    <property type="term" value="C:extracellular space"/>
    <property type="evidence" value="ECO:0007669"/>
    <property type="project" value="InterPro"/>
</dbReference>
<evidence type="ECO:0000256" key="3">
    <source>
        <dbReference type="ARBA" id="ARBA00022486"/>
    </source>
</evidence>
<comment type="function">
    <text evidence="4">Cytokine with a wide variety of biological functions in immunity, tissue regeneration, and metabolism. Binds to IL6R, then the complex associates to the signaling subunit IL6ST/gp130 to trigger the intracellular IL6-signaling pathway. The interaction with the membrane-bound IL6R and IL6ST stimulates 'classic signaling', whereas the binding of IL6 and soluble IL6R to IL6ST stimulates 'trans-signaling'. Alternatively, 'cluster signaling' occurs when membrane-bound IL6:IL6R complexes on transmitter cells activate IL6ST receptors on neighboring receiver cells.</text>
</comment>
<dbReference type="PANTHER" id="PTHR48494:SF1">
    <property type="entry name" value="INTERLEUKIN-6"/>
    <property type="match status" value="1"/>
</dbReference>
<dbReference type="Proteomes" id="UP001187315">
    <property type="component" value="Unassembled WGS sequence"/>
</dbReference>